<gene>
    <name evidence="7" type="primary">ctaG</name>
    <name evidence="7" type="ORF">RIB56_03520</name>
</gene>
<evidence type="ECO:0000256" key="2">
    <source>
        <dbReference type="ARBA" id="ARBA00022475"/>
    </source>
</evidence>
<keyword evidence="5 6" id="KW-0472">Membrane</keyword>
<evidence type="ECO:0000256" key="1">
    <source>
        <dbReference type="ARBA" id="ARBA00004651"/>
    </source>
</evidence>
<accession>A0ABU4J2G8</accession>
<feature type="transmembrane region" description="Helical" evidence="6">
    <location>
        <begin position="124"/>
        <end position="143"/>
    </location>
</feature>
<dbReference type="EMBL" id="JAWUZT010000006">
    <property type="protein sequence ID" value="MDW8515190.1"/>
    <property type="molecule type" value="Genomic_DNA"/>
</dbReference>
<comment type="subcellular location">
    <subcellularLocation>
        <location evidence="1">Cell membrane</location>
        <topology evidence="1">Multi-pass membrane protein</topology>
    </subcellularLocation>
</comment>
<feature type="transmembrane region" description="Helical" evidence="6">
    <location>
        <begin position="187"/>
        <end position="208"/>
    </location>
</feature>
<keyword evidence="3 6" id="KW-0812">Transmembrane</keyword>
<dbReference type="InterPro" id="IPR014108">
    <property type="entry name" value="Caa3-assmbl_CtaG"/>
</dbReference>
<feature type="transmembrane region" description="Helical" evidence="6">
    <location>
        <begin position="220"/>
        <end position="240"/>
    </location>
</feature>
<dbReference type="RefSeq" id="WP_083686532.1">
    <property type="nucleotide sequence ID" value="NZ_FTML01000011.1"/>
</dbReference>
<keyword evidence="4 6" id="KW-1133">Transmembrane helix</keyword>
<dbReference type="Pfam" id="PF09678">
    <property type="entry name" value="Caa3_CtaG"/>
    <property type="match status" value="1"/>
</dbReference>
<evidence type="ECO:0000256" key="3">
    <source>
        <dbReference type="ARBA" id="ARBA00022692"/>
    </source>
</evidence>
<evidence type="ECO:0000313" key="7">
    <source>
        <dbReference type="EMBL" id="MDW8515190.1"/>
    </source>
</evidence>
<feature type="transmembrane region" description="Helical" evidence="6">
    <location>
        <begin position="12"/>
        <end position="32"/>
    </location>
</feature>
<dbReference type="NCBIfam" id="TIGR02737">
    <property type="entry name" value="caa3_CtaG"/>
    <property type="match status" value="1"/>
</dbReference>
<protein>
    <submittedName>
        <fullName evidence="7">Cytochrome c oxidase assembly factor CtaG</fullName>
    </submittedName>
</protein>
<feature type="transmembrane region" description="Helical" evidence="6">
    <location>
        <begin position="52"/>
        <end position="73"/>
    </location>
</feature>
<keyword evidence="8" id="KW-1185">Reference proteome</keyword>
<reference evidence="8" key="1">
    <citation type="submission" date="2023-07" db="EMBL/GenBank/DDBJ databases">
        <title>Draft genomic sequences of Priestia flexa CCM isolated from the soil of an abandoned mine contaminated by free cyanide in the high Andean zone of Tacna, Peru.</title>
        <authorList>
            <person name="Caceda Quiroz C.J."/>
            <person name="Maraza Chooque G.J."/>
            <person name="Fora Quispe G.L."/>
            <person name="Carpio Mamani M."/>
        </authorList>
    </citation>
    <scope>NUCLEOTIDE SEQUENCE [LARGE SCALE GENOMIC DNA]</scope>
    <source>
        <strain evidence="8">CCM</strain>
    </source>
</reference>
<keyword evidence="2" id="KW-1003">Cell membrane</keyword>
<feature type="transmembrane region" description="Helical" evidence="6">
    <location>
        <begin position="85"/>
        <end position="104"/>
    </location>
</feature>
<sequence length="308" mass="34779">MIDNLRMFGFEALWSPYFFFVICAVTVVYLLFTGPYRYKIEGSKEVDRKTKAFFVFGMALLYICKGGPLDLLGHLMFSAHMAQMALVYLAIPPLLILGTPPWMARLLIHQKGIKPVFHFLTKPLIALLVFNGLFSLYHIPLVFDTVKTDITLHAIISILLFIASFCMWWPLLNKLEEYQTLNGVKKIGYIFADGMLLTPACALIIFADTSLYATYTDSQAWVNALALCVSPDVIQAMGALAPEMFNVLPPVEDQQLGGVIMKIIQEIVYGIILGYTFFRWAKKEREKDKKQEMELDAGYDASSPISSQ</sequence>
<feature type="transmembrane region" description="Helical" evidence="6">
    <location>
        <begin position="260"/>
        <end position="281"/>
    </location>
</feature>
<name>A0ABU4J2G8_9BACI</name>
<proteinExistence type="predicted"/>
<feature type="transmembrane region" description="Helical" evidence="6">
    <location>
        <begin position="150"/>
        <end position="171"/>
    </location>
</feature>
<evidence type="ECO:0000256" key="6">
    <source>
        <dbReference type="SAM" id="Phobius"/>
    </source>
</evidence>
<evidence type="ECO:0000256" key="4">
    <source>
        <dbReference type="ARBA" id="ARBA00022989"/>
    </source>
</evidence>
<evidence type="ECO:0000256" key="5">
    <source>
        <dbReference type="ARBA" id="ARBA00023136"/>
    </source>
</evidence>
<dbReference type="InterPro" id="IPR019108">
    <property type="entry name" value="Caa3_assmbl_CtaG-rel"/>
</dbReference>
<dbReference type="Proteomes" id="UP001284771">
    <property type="component" value="Unassembled WGS sequence"/>
</dbReference>
<organism evidence="7 8">
    <name type="scientific">Priestia flexa</name>
    <dbReference type="NCBI Taxonomy" id="86664"/>
    <lineage>
        <taxon>Bacteria</taxon>
        <taxon>Bacillati</taxon>
        <taxon>Bacillota</taxon>
        <taxon>Bacilli</taxon>
        <taxon>Bacillales</taxon>
        <taxon>Bacillaceae</taxon>
        <taxon>Priestia</taxon>
    </lineage>
</organism>
<evidence type="ECO:0000313" key="8">
    <source>
        <dbReference type="Proteomes" id="UP001284771"/>
    </source>
</evidence>
<comment type="caution">
    <text evidence="7">The sequence shown here is derived from an EMBL/GenBank/DDBJ whole genome shotgun (WGS) entry which is preliminary data.</text>
</comment>